<name>M3BUP2_SPHMS</name>
<proteinExistence type="predicted"/>
<keyword evidence="2" id="KW-1185">Reference proteome</keyword>
<protein>
    <submittedName>
        <fullName evidence="1">Uncharacterized protein</fullName>
    </submittedName>
</protein>
<organism evidence="1 2">
    <name type="scientific">Sphaerulina musiva (strain SO2202)</name>
    <name type="common">Poplar stem canker fungus</name>
    <name type="synonym">Septoria musiva</name>
    <dbReference type="NCBI Taxonomy" id="692275"/>
    <lineage>
        <taxon>Eukaryota</taxon>
        <taxon>Fungi</taxon>
        <taxon>Dikarya</taxon>
        <taxon>Ascomycota</taxon>
        <taxon>Pezizomycotina</taxon>
        <taxon>Dothideomycetes</taxon>
        <taxon>Dothideomycetidae</taxon>
        <taxon>Mycosphaerellales</taxon>
        <taxon>Mycosphaerellaceae</taxon>
        <taxon>Sphaerulina</taxon>
    </lineage>
</organism>
<evidence type="ECO:0000313" key="2">
    <source>
        <dbReference type="Proteomes" id="UP000016931"/>
    </source>
</evidence>
<dbReference type="AlphaFoldDB" id="M3BUP2"/>
<reference evidence="1 2" key="1">
    <citation type="journal article" date="2012" name="PLoS Pathog.">
        <title>Diverse lifestyles and strategies of plant pathogenesis encoded in the genomes of eighteen Dothideomycetes fungi.</title>
        <authorList>
            <person name="Ohm R.A."/>
            <person name="Feau N."/>
            <person name="Henrissat B."/>
            <person name="Schoch C.L."/>
            <person name="Horwitz B.A."/>
            <person name="Barry K.W."/>
            <person name="Condon B.J."/>
            <person name="Copeland A.C."/>
            <person name="Dhillon B."/>
            <person name="Glaser F."/>
            <person name="Hesse C.N."/>
            <person name="Kosti I."/>
            <person name="LaButti K."/>
            <person name="Lindquist E.A."/>
            <person name="Lucas S."/>
            <person name="Salamov A.A."/>
            <person name="Bradshaw R.E."/>
            <person name="Ciuffetti L."/>
            <person name="Hamelin R.C."/>
            <person name="Kema G.H.J."/>
            <person name="Lawrence C."/>
            <person name="Scott J.A."/>
            <person name="Spatafora J.W."/>
            <person name="Turgeon B.G."/>
            <person name="de Wit P.J.G.M."/>
            <person name="Zhong S."/>
            <person name="Goodwin S.B."/>
            <person name="Grigoriev I.V."/>
        </authorList>
    </citation>
    <scope>NUCLEOTIDE SEQUENCE [LARGE SCALE GENOMIC DNA]</scope>
    <source>
        <strain evidence="1 2">SO2202</strain>
    </source>
</reference>
<dbReference type="Proteomes" id="UP000016931">
    <property type="component" value="Unassembled WGS sequence"/>
</dbReference>
<dbReference type="HOGENOM" id="CLU_2279249_0_0_1"/>
<accession>M3BUP2</accession>
<sequence>MPLAGDTRGRFIIHQTDEIVCPVVFWHARNHRTPYPQARTMGPFKGTIQWAQRMSSPESCCFWRRGDRLHSDAVATASPSQRRPRIDTFNHIGGCMPPPYSV</sequence>
<dbReference type="EMBL" id="KB456266">
    <property type="protein sequence ID" value="EMF11054.1"/>
    <property type="molecule type" value="Genomic_DNA"/>
</dbReference>
<gene>
    <name evidence="1" type="ORF">SEPMUDRAFT_118364</name>
</gene>
<evidence type="ECO:0000313" key="1">
    <source>
        <dbReference type="EMBL" id="EMF11054.1"/>
    </source>
</evidence>
<dbReference type="RefSeq" id="XP_016759175.1">
    <property type="nucleotide sequence ID" value="XM_016901426.1"/>
</dbReference>
<dbReference type="GeneID" id="27898563"/>